<evidence type="ECO:0000313" key="8">
    <source>
        <dbReference type="RefSeq" id="XP_005347474.1"/>
    </source>
</evidence>
<dbReference type="RefSeq" id="XP_005347474.1">
    <property type="nucleotide sequence ID" value="XM_005347417.1"/>
</dbReference>
<gene>
    <name evidence="8" type="primary">Ubtfl1</name>
</gene>
<feature type="region of interest" description="Disordered" evidence="5">
    <location>
        <begin position="312"/>
        <end position="435"/>
    </location>
</feature>
<evidence type="ECO:0000313" key="7">
    <source>
        <dbReference type="Proteomes" id="UP000694915"/>
    </source>
</evidence>
<dbReference type="PROSITE" id="PS50118">
    <property type="entry name" value="HMG_BOX_2"/>
    <property type="match status" value="1"/>
</dbReference>
<accession>A0ABM0KJB0</accession>
<keyword evidence="3 4" id="KW-0539">Nucleus</keyword>
<dbReference type="Gene3D" id="1.10.30.10">
    <property type="entry name" value="High mobility group box domain"/>
    <property type="match status" value="2"/>
</dbReference>
<reference evidence="8" key="1">
    <citation type="submission" date="2025-08" db="UniProtKB">
        <authorList>
            <consortium name="RefSeq"/>
        </authorList>
    </citation>
    <scope>IDENTIFICATION</scope>
</reference>
<feature type="compositionally biased region" description="Basic residues" evidence="5">
    <location>
        <begin position="183"/>
        <end position="192"/>
    </location>
</feature>
<dbReference type="GeneID" id="101999400"/>
<dbReference type="Proteomes" id="UP000694915">
    <property type="component" value="Chromosome 5"/>
</dbReference>
<dbReference type="CDD" id="cd22003">
    <property type="entry name" value="HMG-box_UBF1_rpt6-like"/>
    <property type="match status" value="1"/>
</dbReference>
<feature type="compositionally biased region" description="Low complexity" evidence="5">
    <location>
        <begin position="385"/>
        <end position="424"/>
    </location>
</feature>
<proteinExistence type="predicted"/>
<dbReference type="SUPFAM" id="SSF47095">
    <property type="entry name" value="HMG-box"/>
    <property type="match status" value="2"/>
</dbReference>
<dbReference type="PANTHER" id="PTHR46318">
    <property type="entry name" value="UPSTREAM BINDING TRANSCRIPTION FACTOR"/>
    <property type="match status" value="1"/>
</dbReference>
<feature type="compositionally biased region" description="Polar residues" evidence="5">
    <location>
        <begin position="327"/>
        <end position="344"/>
    </location>
</feature>
<comment type="subcellular location">
    <subcellularLocation>
        <location evidence="1">Nucleus</location>
    </subcellularLocation>
</comment>
<dbReference type="CDD" id="cd21998">
    <property type="entry name" value="HMG-box_UBF1_rpt1-like"/>
    <property type="match status" value="1"/>
</dbReference>
<name>A0ABM0KJB0_MICOH</name>
<dbReference type="InterPro" id="IPR051762">
    <property type="entry name" value="UBF1"/>
</dbReference>
<evidence type="ECO:0000256" key="2">
    <source>
        <dbReference type="ARBA" id="ARBA00023125"/>
    </source>
</evidence>
<evidence type="ECO:0000259" key="6">
    <source>
        <dbReference type="PROSITE" id="PS50118"/>
    </source>
</evidence>
<feature type="domain" description="HMG box" evidence="6">
    <location>
        <begin position="100"/>
        <end position="168"/>
    </location>
</feature>
<dbReference type="Pfam" id="PF00505">
    <property type="entry name" value="HMG_box"/>
    <property type="match status" value="1"/>
</dbReference>
<evidence type="ECO:0000256" key="1">
    <source>
        <dbReference type="ARBA" id="ARBA00004123"/>
    </source>
</evidence>
<feature type="DNA-binding region" description="HMG box" evidence="4">
    <location>
        <begin position="100"/>
        <end position="168"/>
    </location>
</feature>
<feature type="compositionally biased region" description="Acidic residues" evidence="5">
    <location>
        <begin position="425"/>
        <end position="435"/>
    </location>
</feature>
<dbReference type="SMART" id="SM00398">
    <property type="entry name" value="HMG"/>
    <property type="match status" value="2"/>
</dbReference>
<evidence type="ECO:0000256" key="4">
    <source>
        <dbReference type="PROSITE-ProRule" id="PRU00267"/>
    </source>
</evidence>
<evidence type="ECO:0000256" key="5">
    <source>
        <dbReference type="SAM" id="MobiDB-lite"/>
    </source>
</evidence>
<evidence type="ECO:0000256" key="3">
    <source>
        <dbReference type="ARBA" id="ARBA00023242"/>
    </source>
</evidence>
<protein>
    <submittedName>
        <fullName evidence="8">Upstream-binding factor 1-like protein 1</fullName>
    </submittedName>
</protein>
<dbReference type="InterPro" id="IPR009071">
    <property type="entry name" value="HMG_box_dom"/>
</dbReference>
<dbReference type="PANTHER" id="PTHR46318:SF1">
    <property type="entry name" value="UPSTREAM-BINDING FACTOR 1-LIKE PROTEIN 1-RELATED"/>
    <property type="match status" value="1"/>
</dbReference>
<feature type="region of interest" description="Disordered" evidence="5">
    <location>
        <begin position="183"/>
        <end position="204"/>
    </location>
</feature>
<keyword evidence="2 4" id="KW-0238">DNA-binding</keyword>
<sequence>MASPDNQHLWSKRDNLKLLECMKNIIPLDDSRGFKKTLEDLDWNKVAFGQFSGEMCRQKWTKISHCLRKSRTLSELLLEASEHVKQPCRSKAIEKHPDFPKRPLTAYLRFYKEHLEKYSQMYPKYNNRQLTKILAEKYKQLPQEIKDRYIQEFQKEKQEFPEKLAKFKETHPGIEHYKKYRVPKSHQTKVPKKSQGDMKNLNSPLETEFPKTFSTVIKFQGEPKKPPINAYHKFHQDSWSSTELQHLPLRERWVEISRRWHQVPGSLREHYNCQVEELQKQYWVEMDLWLKGLSPEEATAYREAKATCGKRKNLAMSGGRSPKFGQTEHQSTSATEELQSSSGEMQGLLPPETDSSETIQGYDGGSQAGGQNMMENGKEEDPIGSSDSSSCSSDSASSSSDSASSSSDSASSSSDSASSSSDSASSEDEDDGHVP</sequence>
<keyword evidence="7" id="KW-1185">Reference proteome</keyword>
<organism evidence="7 8">
    <name type="scientific">Microtus ochrogaster</name>
    <name type="common">Prairie vole</name>
    <dbReference type="NCBI Taxonomy" id="79684"/>
    <lineage>
        <taxon>Eukaryota</taxon>
        <taxon>Metazoa</taxon>
        <taxon>Chordata</taxon>
        <taxon>Craniata</taxon>
        <taxon>Vertebrata</taxon>
        <taxon>Euteleostomi</taxon>
        <taxon>Mammalia</taxon>
        <taxon>Eutheria</taxon>
        <taxon>Euarchontoglires</taxon>
        <taxon>Glires</taxon>
        <taxon>Rodentia</taxon>
        <taxon>Myomorpha</taxon>
        <taxon>Muroidea</taxon>
        <taxon>Cricetidae</taxon>
        <taxon>Arvicolinae</taxon>
        <taxon>Microtus</taxon>
    </lineage>
</organism>
<dbReference type="InterPro" id="IPR036910">
    <property type="entry name" value="HMG_box_dom_sf"/>
</dbReference>